<dbReference type="EMBL" id="JAHBBH010000011">
    <property type="protein sequence ID" value="MBW3092397.1"/>
    <property type="molecule type" value="Genomic_DNA"/>
</dbReference>
<dbReference type="Proteomes" id="UP000700815">
    <property type="component" value="Unassembled WGS sequence"/>
</dbReference>
<evidence type="ECO:0000313" key="2">
    <source>
        <dbReference type="EMBL" id="MBW3092397.1"/>
    </source>
</evidence>
<evidence type="ECO:0000259" key="1">
    <source>
        <dbReference type="Pfam" id="PF23343"/>
    </source>
</evidence>
<name>A0ABS6WEV4_9BIFI</name>
<reference evidence="2 3" key="1">
    <citation type="submission" date="2021-05" db="EMBL/GenBank/DDBJ databases">
        <title>Phylogenetic classification of ten novel species belonging to the genus Bifidobacterium comprising B. colchicus sp. nov., B. abeli sp. nov., B. bicoloris sp. nov., B. guerezis sp. nov., B. rosaliae sp. nov., B. santillanensis sp. nov., B. argentati sp. nov., B. amazzoni sp. nov., B. pluviali sp. nov., and B. pinnaculum sp. nov.</title>
        <authorList>
            <person name="Lugli G.A."/>
            <person name="Ruiz Garcia L."/>
            <person name="Margolles A."/>
            <person name="Ventura M."/>
        </authorList>
    </citation>
    <scope>NUCLEOTIDE SEQUENCE [LARGE SCALE GENOMIC DNA]</scope>
    <source>
        <strain evidence="2 3">82T10</strain>
    </source>
</reference>
<dbReference type="Pfam" id="PF23343">
    <property type="entry name" value="REP_ORF2-G2P"/>
    <property type="match status" value="1"/>
</dbReference>
<gene>
    <name evidence="2" type="ORF">KIH79_05455</name>
</gene>
<proteinExistence type="predicted"/>
<accession>A0ABS6WEV4</accession>
<dbReference type="InterPro" id="IPR056906">
    <property type="entry name" value="ORF2/G2P_dom"/>
</dbReference>
<feature type="domain" description="Replication-associated protein ORF2/G2P" evidence="1">
    <location>
        <begin position="63"/>
        <end position="135"/>
    </location>
</feature>
<protein>
    <recommendedName>
        <fullName evidence="1">Replication-associated protein ORF2/G2P domain-containing protein</fullName>
    </recommendedName>
</protein>
<evidence type="ECO:0000313" key="3">
    <source>
        <dbReference type="Proteomes" id="UP000700815"/>
    </source>
</evidence>
<keyword evidence="3" id="KW-1185">Reference proteome</keyword>
<sequence length="336" mass="39187">MPKLRMMHNGCSLSFAQGVSDRDMNECQKHNKTENRGWTMATTRNLTTYLMRLNFTRIPGTPYAVTLTIPADSMNTVTPRQLHAMLASWIRRQQHKHGLLHYYWLIEFTAMGTPHIHMTIWCEDTTRVYNRHTRQHETMTLPPITTQTTMLTDWVRLCTDHGIPSSLTAQNFRPIDDTPEGWLAYTAKHSARGLKHYQRRLDNMPSDWRQHPGAMWGHDRQLTTQQAAYIDLPMNKEAFWTLRRQLRKRLEQQARGIANPRKRGRAIAATRRMLKRPLTGKDQKQQQWMEDNDLPFLPVSAFMGVTAWLSPQAQQELVEQLASKCPHLIGRPTRQT</sequence>
<comment type="caution">
    <text evidence="2">The sequence shown here is derived from an EMBL/GenBank/DDBJ whole genome shotgun (WGS) entry which is preliminary data.</text>
</comment>
<organism evidence="2 3">
    <name type="scientific">Bifidobacterium miconis</name>
    <dbReference type="NCBI Taxonomy" id="2834435"/>
    <lineage>
        <taxon>Bacteria</taxon>
        <taxon>Bacillati</taxon>
        <taxon>Actinomycetota</taxon>
        <taxon>Actinomycetes</taxon>
        <taxon>Bifidobacteriales</taxon>
        <taxon>Bifidobacteriaceae</taxon>
        <taxon>Bifidobacterium</taxon>
    </lineage>
</organism>
<dbReference type="RefSeq" id="WP_219058474.1">
    <property type="nucleotide sequence ID" value="NZ_JAHBBH010000011.1"/>
</dbReference>